<dbReference type="Proteomes" id="UP000199408">
    <property type="component" value="Unassembled WGS sequence"/>
</dbReference>
<dbReference type="InterPro" id="IPR017969">
    <property type="entry name" value="Heavy-metal-associated_CS"/>
</dbReference>
<evidence type="ECO:0000256" key="2">
    <source>
        <dbReference type="SAM" id="MobiDB-lite"/>
    </source>
</evidence>
<proteinExistence type="predicted"/>
<dbReference type="OrthoDB" id="9813965at2"/>
<keyword evidence="5" id="KW-1185">Reference proteome</keyword>
<dbReference type="InterPro" id="IPR036163">
    <property type="entry name" value="HMA_dom_sf"/>
</dbReference>
<feature type="domain" description="HMA" evidence="3">
    <location>
        <begin position="26"/>
        <end position="91"/>
    </location>
</feature>
<dbReference type="EMBL" id="FMDN01000034">
    <property type="protein sequence ID" value="SCG70401.1"/>
    <property type="molecule type" value="Genomic_DNA"/>
</dbReference>
<dbReference type="CDD" id="cd00371">
    <property type="entry name" value="HMA"/>
    <property type="match status" value="1"/>
</dbReference>
<reference evidence="5" key="1">
    <citation type="submission" date="2016-06" db="EMBL/GenBank/DDBJ databases">
        <authorList>
            <person name="Varghese N."/>
        </authorList>
    </citation>
    <scope>NUCLEOTIDE SEQUENCE [LARGE SCALE GENOMIC DNA]</scope>
    <source>
        <strain evidence="5">DSM 43171</strain>
    </source>
</reference>
<evidence type="ECO:0000256" key="1">
    <source>
        <dbReference type="ARBA" id="ARBA00022723"/>
    </source>
</evidence>
<dbReference type="RefSeq" id="WP_091302748.1">
    <property type="nucleotide sequence ID" value="NZ_FMDN01000034.1"/>
</dbReference>
<gene>
    <name evidence="4" type="ORF">GA0070560_13427</name>
</gene>
<evidence type="ECO:0000313" key="5">
    <source>
        <dbReference type="Proteomes" id="UP000199408"/>
    </source>
</evidence>
<organism evidence="4 5">
    <name type="scientific">Micromonospora halophytica</name>
    <dbReference type="NCBI Taxonomy" id="47864"/>
    <lineage>
        <taxon>Bacteria</taxon>
        <taxon>Bacillati</taxon>
        <taxon>Actinomycetota</taxon>
        <taxon>Actinomycetes</taxon>
        <taxon>Micromonosporales</taxon>
        <taxon>Micromonosporaceae</taxon>
        <taxon>Micromonospora</taxon>
    </lineage>
</organism>
<evidence type="ECO:0000313" key="4">
    <source>
        <dbReference type="EMBL" id="SCG70401.1"/>
    </source>
</evidence>
<keyword evidence="1" id="KW-0479">Metal-binding</keyword>
<dbReference type="SUPFAM" id="SSF55008">
    <property type="entry name" value="HMA, heavy metal-associated domain"/>
    <property type="match status" value="1"/>
</dbReference>
<dbReference type="Gene3D" id="3.30.70.100">
    <property type="match status" value="1"/>
</dbReference>
<dbReference type="GO" id="GO:0046872">
    <property type="term" value="F:metal ion binding"/>
    <property type="evidence" value="ECO:0007669"/>
    <property type="project" value="UniProtKB-KW"/>
</dbReference>
<accession>A0A1C5JJ98</accession>
<feature type="region of interest" description="Disordered" evidence="2">
    <location>
        <begin position="1"/>
        <end position="25"/>
    </location>
</feature>
<dbReference type="PROSITE" id="PS01047">
    <property type="entry name" value="HMA_1"/>
    <property type="match status" value="1"/>
</dbReference>
<dbReference type="Pfam" id="PF00403">
    <property type="entry name" value="HMA"/>
    <property type="match status" value="1"/>
</dbReference>
<dbReference type="AlphaFoldDB" id="A0A1C5JJ98"/>
<dbReference type="STRING" id="47864.GA0070560_13427"/>
<dbReference type="InterPro" id="IPR006121">
    <property type="entry name" value="HMA_dom"/>
</dbReference>
<evidence type="ECO:0000259" key="3">
    <source>
        <dbReference type="PROSITE" id="PS50846"/>
    </source>
</evidence>
<sequence length="92" mass="9096">MCGNESSCGCGTVDSAPAASETTAGSRSTYAVSGMTCGGCANKVTRHVEEVAGVTGVRADVAAGTITVVSENPLEIGDVRAAVERAGYRLAG</sequence>
<protein>
    <submittedName>
        <fullName evidence="4">Copper chaperone CopZ</fullName>
    </submittedName>
</protein>
<name>A0A1C5JJ98_9ACTN</name>
<dbReference type="PROSITE" id="PS50846">
    <property type="entry name" value="HMA_2"/>
    <property type="match status" value="1"/>
</dbReference>